<keyword evidence="5 7" id="KW-0472">Membrane</keyword>
<dbReference type="PANTHER" id="PTHR34697:SF2">
    <property type="entry name" value="PHOSPHATIDYLGLYCEROL LYSYLTRANSFERASE"/>
    <property type="match status" value="1"/>
</dbReference>
<dbReference type="GO" id="GO:0016755">
    <property type="term" value="F:aminoacyltransferase activity"/>
    <property type="evidence" value="ECO:0007669"/>
    <property type="project" value="TreeGrafter"/>
</dbReference>
<keyword evidence="3 7" id="KW-0812">Transmembrane</keyword>
<evidence type="ECO:0000259" key="8">
    <source>
        <dbReference type="Pfam" id="PF09924"/>
    </source>
</evidence>
<feature type="transmembrane region" description="Helical" evidence="7">
    <location>
        <begin position="350"/>
        <end position="372"/>
    </location>
</feature>
<comment type="caution">
    <text evidence="10">The sequence shown here is derived from an EMBL/GenBank/DDBJ whole genome shotgun (WGS) entry which is preliminary data.</text>
</comment>
<dbReference type="InterPro" id="IPR024320">
    <property type="entry name" value="LPG_synthase_C"/>
</dbReference>
<reference evidence="10" key="1">
    <citation type="submission" date="2023-02" db="EMBL/GenBank/DDBJ databases">
        <title>Kitasatospora phosalacinea NBRC 14627.</title>
        <authorList>
            <person name="Ichikawa N."/>
            <person name="Sato H."/>
            <person name="Tonouchi N."/>
        </authorList>
    </citation>
    <scope>NUCLEOTIDE SEQUENCE</scope>
    <source>
        <strain evidence="10">NBRC 14627</strain>
    </source>
</reference>
<dbReference type="Pfam" id="PF09924">
    <property type="entry name" value="LPG_synthase_C"/>
    <property type="match status" value="1"/>
</dbReference>
<feature type="transmembrane region" description="Helical" evidence="7">
    <location>
        <begin position="156"/>
        <end position="172"/>
    </location>
</feature>
<feature type="transmembrane region" description="Helical" evidence="7">
    <location>
        <begin position="178"/>
        <end position="197"/>
    </location>
</feature>
<evidence type="ECO:0000256" key="6">
    <source>
        <dbReference type="SAM" id="MobiDB-lite"/>
    </source>
</evidence>
<feature type="transmembrane region" description="Helical" evidence="7">
    <location>
        <begin position="409"/>
        <end position="432"/>
    </location>
</feature>
<keyword evidence="4 7" id="KW-1133">Transmembrane helix</keyword>
<gene>
    <name evidence="10" type="ORF">Kpho02_39710</name>
</gene>
<feature type="transmembrane region" description="Helical" evidence="7">
    <location>
        <begin position="378"/>
        <end position="397"/>
    </location>
</feature>
<proteinExistence type="predicted"/>
<feature type="compositionally biased region" description="Pro residues" evidence="6">
    <location>
        <begin position="251"/>
        <end position="276"/>
    </location>
</feature>
<feature type="transmembrane region" description="Helical" evidence="7">
    <location>
        <begin position="21"/>
        <end position="39"/>
    </location>
</feature>
<dbReference type="Proteomes" id="UP001165041">
    <property type="component" value="Unassembled WGS sequence"/>
</dbReference>
<evidence type="ECO:0000259" key="9">
    <source>
        <dbReference type="Pfam" id="PF16995"/>
    </source>
</evidence>
<feature type="domain" description="Phosphatidylglycerol lysyltransferase C-terminal" evidence="8">
    <location>
        <begin position="508"/>
        <end position="806"/>
    </location>
</feature>
<feature type="transmembrane region" description="Helical" evidence="7">
    <location>
        <begin position="320"/>
        <end position="343"/>
    </location>
</feature>
<dbReference type="RefSeq" id="WP_285737426.1">
    <property type="nucleotide sequence ID" value="NZ_BSSA01000013.1"/>
</dbReference>
<feature type="region of interest" description="Disordered" evidence="6">
    <location>
        <begin position="832"/>
        <end position="868"/>
    </location>
</feature>
<organism evidence="10 11">
    <name type="scientific">Kitasatospora phosalacinea</name>
    <dbReference type="NCBI Taxonomy" id="2065"/>
    <lineage>
        <taxon>Bacteria</taxon>
        <taxon>Bacillati</taxon>
        <taxon>Actinomycetota</taxon>
        <taxon>Actinomycetes</taxon>
        <taxon>Kitasatosporales</taxon>
        <taxon>Streptomycetaceae</taxon>
        <taxon>Kitasatospora</taxon>
    </lineage>
</organism>
<sequence length="868" mass="93353">MWQPLIDAYRDRIVDTGREPLFLLLLGLVLAFLFIRLSTRMIRARVRWWPGNVTPGGLHIHHVVFGQALLLLCGVAGFALRGDGGAWWNLLGFGFGVGAGLVLDEFALVLHLEDVYWSTQGRASVDAVVFAVAVIGLLLIGELPLGGFVRNPDGPTLAGAAVLLALVVVSLLKGKTWTGLLGIMLWPLALVGAVRLARPASPWARWRYRARPRRLARAERREERFHRRLVAAKTAAYDLVAGTPDADPEPEPAPAVPAAPVEPLPEPLPEPSPERPPAPWRLRCAALAQWYLRIATLLNLLGAVVAPFRAQVERADRGEYFTPVLVTSGFTTALLTGLLAVMLRRRKRAAWIAALALTGLHAVGYALALAFPEYRAHPFNWVSAALTLALLLALLAARPVFRVRGGRGNLPLAAAVLLLGGALLTGAGALAVRHTGGAPGWGEAARYAVLRLVTVSGTVEVDGVDVPGWLDLGLNLLGTALLLLVLRILLRSPRGTDRQGPEDERALRALLARHGGRDSLGYFALRRDKSVCFSPSRKAAVAYRVVNGVALASGDPVGDPEAWPQAIEEWHRLARAHAWVPAVTGAGERGGTAYARTAGLRALHLGDEAVVDAAGFTLEGRESRGLRQTCRRVERAGYTVLLRRHRDVPPGEFADLVRLADAWRHGRTERGFSMALGRLGDPADGDCLLAECRDGAGRTAALLSFVPWGADGLSLDLVRRDRESDNGLVEYAVAAVLGRAAEFGAVRVSLNFAMFRAAFEPRLGAGPVLRLWRGVLRSLSRWWRLEARYRANARYRPGWEPRYVLYERASELPAIGLATALAEGFLARPRLRRGGRAADGPPPGASLGASPGASPGQNARGAAAPGGG</sequence>
<accession>A0A9W6V3W7</accession>
<feature type="transmembrane region" description="Helical" evidence="7">
    <location>
        <begin position="59"/>
        <end position="80"/>
    </location>
</feature>
<dbReference type="InterPro" id="IPR051211">
    <property type="entry name" value="PG_lysyltransferase"/>
</dbReference>
<dbReference type="EMBL" id="BSSA01000013">
    <property type="protein sequence ID" value="GLW71672.1"/>
    <property type="molecule type" value="Genomic_DNA"/>
</dbReference>
<feature type="region of interest" description="Disordered" evidence="6">
    <location>
        <begin position="241"/>
        <end position="276"/>
    </location>
</feature>
<dbReference type="Pfam" id="PF16995">
    <property type="entry name" value="tRNA-synt_2_TM"/>
    <property type="match status" value="1"/>
</dbReference>
<evidence type="ECO:0000256" key="3">
    <source>
        <dbReference type="ARBA" id="ARBA00022692"/>
    </source>
</evidence>
<feature type="transmembrane region" description="Helical" evidence="7">
    <location>
        <begin position="290"/>
        <end position="308"/>
    </location>
</feature>
<evidence type="ECO:0000256" key="5">
    <source>
        <dbReference type="ARBA" id="ARBA00023136"/>
    </source>
</evidence>
<evidence type="ECO:0000256" key="1">
    <source>
        <dbReference type="ARBA" id="ARBA00004651"/>
    </source>
</evidence>
<feature type="transmembrane region" description="Helical" evidence="7">
    <location>
        <begin position="87"/>
        <end position="108"/>
    </location>
</feature>
<name>A0A9W6V3W7_9ACTN</name>
<feature type="transmembrane region" description="Helical" evidence="7">
    <location>
        <begin position="128"/>
        <end position="149"/>
    </location>
</feature>
<evidence type="ECO:0000256" key="2">
    <source>
        <dbReference type="ARBA" id="ARBA00022475"/>
    </source>
</evidence>
<dbReference type="AlphaFoldDB" id="A0A9W6V3W7"/>
<feature type="transmembrane region" description="Helical" evidence="7">
    <location>
        <begin position="472"/>
        <end position="490"/>
    </location>
</feature>
<keyword evidence="2" id="KW-1003">Cell membrane</keyword>
<comment type="subcellular location">
    <subcellularLocation>
        <location evidence="1">Cell membrane</location>
        <topology evidence="1">Multi-pass membrane protein</topology>
    </subcellularLocation>
</comment>
<feature type="compositionally biased region" description="Low complexity" evidence="6">
    <location>
        <begin position="845"/>
        <end position="856"/>
    </location>
</feature>
<evidence type="ECO:0000313" key="11">
    <source>
        <dbReference type="Proteomes" id="UP001165041"/>
    </source>
</evidence>
<evidence type="ECO:0000256" key="4">
    <source>
        <dbReference type="ARBA" id="ARBA00022989"/>
    </source>
</evidence>
<evidence type="ECO:0000313" key="10">
    <source>
        <dbReference type="EMBL" id="GLW71672.1"/>
    </source>
</evidence>
<dbReference type="GO" id="GO:0005886">
    <property type="term" value="C:plasma membrane"/>
    <property type="evidence" value="ECO:0007669"/>
    <property type="project" value="UniProtKB-SubCell"/>
</dbReference>
<evidence type="ECO:0008006" key="12">
    <source>
        <dbReference type="Google" id="ProtNLM"/>
    </source>
</evidence>
<dbReference type="GO" id="GO:0055091">
    <property type="term" value="P:phospholipid homeostasis"/>
    <property type="evidence" value="ECO:0007669"/>
    <property type="project" value="TreeGrafter"/>
</dbReference>
<feature type="domain" description="Lysyl-tRNA synthetase N-terminal transmembrane region" evidence="9">
    <location>
        <begin position="285"/>
        <end position="485"/>
    </location>
</feature>
<dbReference type="InterPro" id="IPR031553">
    <property type="entry name" value="tRNA-synt_2_TM"/>
</dbReference>
<evidence type="ECO:0000256" key="7">
    <source>
        <dbReference type="SAM" id="Phobius"/>
    </source>
</evidence>
<dbReference type="PANTHER" id="PTHR34697">
    <property type="entry name" value="PHOSPHATIDYLGLYCEROL LYSYLTRANSFERASE"/>
    <property type="match status" value="1"/>
</dbReference>
<protein>
    <recommendedName>
        <fullName evidence="12">Lysyl-tRNA synthetase class 2</fullName>
    </recommendedName>
</protein>